<keyword evidence="1" id="KW-0808">Transferase</keyword>
<dbReference type="OrthoDB" id="285690at2"/>
<keyword evidence="2" id="KW-1185">Reference proteome</keyword>
<gene>
    <name evidence="1" type="ORF">Amac_034310</name>
</gene>
<name>A0A5M3WKQ6_9ACTN</name>
<accession>A0A5M3WKQ6</accession>
<evidence type="ECO:0000313" key="1">
    <source>
        <dbReference type="EMBL" id="GES09835.1"/>
    </source>
</evidence>
<proteinExistence type="predicted"/>
<organism evidence="1 2">
    <name type="scientific">Acrocarpospora macrocephala</name>
    <dbReference type="NCBI Taxonomy" id="150177"/>
    <lineage>
        <taxon>Bacteria</taxon>
        <taxon>Bacillati</taxon>
        <taxon>Actinomycetota</taxon>
        <taxon>Actinomycetes</taxon>
        <taxon>Streptosporangiales</taxon>
        <taxon>Streptosporangiaceae</taxon>
        <taxon>Acrocarpospora</taxon>
    </lineage>
</organism>
<dbReference type="InterPro" id="IPR040632">
    <property type="entry name" value="Sulfotransfer_4"/>
</dbReference>
<dbReference type="Proteomes" id="UP000331127">
    <property type="component" value="Unassembled WGS sequence"/>
</dbReference>
<protein>
    <submittedName>
        <fullName evidence="1">Sulfotransferase family protein</fullName>
    </submittedName>
</protein>
<dbReference type="SUPFAM" id="SSF52540">
    <property type="entry name" value="P-loop containing nucleoside triphosphate hydrolases"/>
    <property type="match status" value="1"/>
</dbReference>
<dbReference type="AlphaFoldDB" id="A0A5M3WKQ6"/>
<dbReference type="PANTHER" id="PTHR36978">
    <property type="entry name" value="P-LOOP CONTAINING NUCLEOTIDE TRIPHOSPHATE HYDROLASE"/>
    <property type="match status" value="1"/>
</dbReference>
<sequence length="221" mass="24790">MKIIGAGVGRTGTLSLKSALEVLGLGPCFHGRHVLDHPERLPLWEAAAEGRPVDWTAVFRGYRSTVDWPGAAYWRELRAAFPDAKIILTVREPDGWYESVNRTIYPMFGSGADPRAQHALRVVPGLDVFTAFHRRMIWNGFFGGRFADRDHAIAVYQQHNAAVRREVPTDRLLVVQPGDGWQPLCDFLGLPVPVEPYPHLNDPDRFWGRVAARMAEALQEG</sequence>
<dbReference type="Gene3D" id="3.40.50.300">
    <property type="entry name" value="P-loop containing nucleotide triphosphate hydrolases"/>
    <property type="match status" value="1"/>
</dbReference>
<dbReference type="PANTHER" id="PTHR36978:SF4">
    <property type="entry name" value="P-LOOP CONTAINING NUCLEOSIDE TRIPHOSPHATE HYDROLASE PROTEIN"/>
    <property type="match status" value="1"/>
</dbReference>
<dbReference type="InterPro" id="IPR027417">
    <property type="entry name" value="P-loop_NTPase"/>
</dbReference>
<dbReference type="RefSeq" id="WP_155355337.1">
    <property type="nucleotide sequence ID" value="NZ_BAAAHL010000027.1"/>
</dbReference>
<dbReference type="Pfam" id="PF17784">
    <property type="entry name" value="Sulfotransfer_4"/>
    <property type="match status" value="1"/>
</dbReference>
<dbReference type="EMBL" id="BLAE01000017">
    <property type="protein sequence ID" value="GES09835.1"/>
    <property type="molecule type" value="Genomic_DNA"/>
</dbReference>
<reference evidence="1 2" key="1">
    <citation type="submission" date="2019-10" db="EMBL/GenBank/DDBJ databases">
        <title>Whole genome shotgun sequence of Acrocarpospora macrocephala NBRC 16266.</title>
        <authorList>
            <person name="Ichikawa N."/>
            <person name="Kimura A."/>
            <person name="Kitahashi Y."/>
            <person name="Komaki H."/>
            <person name="Oguchi A."/>
        </authorList>
    </citation>
    <scope>NUCLEOTIDE SEQUENCE [LARGE SCALE GENOMIC DNA]</scope>
    <source>
        <strain evidence="1 2">NBRC 16266</strain>
    </source>
</reference>
<comment type="caution">
    <text evidence="1">The sequence shown here is derived from an EMBL/GenBank/DDBJ whole genome shotgun (WGS) entry which is preliminary data.</text>
</comment>
<dbReference type="GO" id="GO:0016740">
    <property type="term" value="F:transferase activity"/>
    <property type="evidence" value="ECO:0007669"/>
    <property type="project" value="UniProtKB-KW"/>
</dbReference>
<evidence type="ECO:0000313" key="2">
    <source>
        <dbReference type="Proteomes" id="UP000331127"/>
    </source>
</evidence>